<organism evidence="1">
    <name type="scientific">viral metagenome</name>
    <dbReference type="NCBI Taxonomy" id="1070528"/>
    <lineage>
        <taxon>unclassified sequences</taxon>
        <taxon>metagenomes</taxon>
        <taxon>organismal metagenomes</taxon>
    </lineage>
</organism>
<protein>
    <submittedName>
        <fullName evidence="1">Uncharacterized protein</fullName>
    </submittedName>
</protein>
<reference evidence="1" key="1">
    <citation type="journal article" date="2020" name="Nature">
        <title>Giant virus diversity and host interactions through global metagenomics.</title>
        <authorList>
            <person name="Schulz F."/>
            <person name="Roux S."/>
            <person name="Paez-Espino D."/>
            <person name="Jungbluth S."/>
            <person name="Walsh D.A."/>
            <person name="Denef V.J."/>
            <person name="McMahon K.D."/>
            <person name="Konstantinidis K.T."/>
            <person name="Eloe-Fadrosh E.A."/>
            <person name="Kyrpides N.C."/>
            <person name="Woyke T."/>
        </authorList>
    </citation>
    <scope>NUCLEOTIDE SEQUENCE</scope>
    <source>
        <strain evidence="1">GVMAG-S-1021933-23</strain>
    </source>
</reference>
<proteinExistence type="predicted"/>
<sequence length="131" mass="15529">MGRELEISIEKGFFTKDQKIIDEIISKNENFYEVVQILENNSGNSLFFTISEISYNKVDQINEGFLLDNNRQSEIFLLKKYEKPSLQEIKEMVKNNLDQIEDISKDDIKYFTKILLKNEVKYGKYILKTWA</sequence>
<dbReference type="AlphaFoldDB" id="A0A6C0AE10"/>
<accession>A0A6C0AE10</accession>
<dbReference type="EMBL" id="MN740594">
    <property type="protein sequence ID" value="QHS77974.1"/>
    <property type="molecule type" value="Genomic_DNA"/>
</dbReference>
<evidence type="ECO:0000313" key="1">
    <source>
        <dbReference type="EMBL" id="QHS77974.1"/>
    </source>
</evidence>
<name>A0A6C0AE10_9ZZZZ</name>